<dbReference type="Gene3D" id="1.25.40.10">
    <property type="entry name" value="Tetratricopeptide repeat domain"/>
    <property type="match status" value="1"/>
</dbReference>
<evidence type="ECO:0000313" key="2">
    <source>
        <dbReference type="Proteomes" id="UP000191663"/>
    </source>
</evidence>
<evidence type="ECO:0000313" key="1">
    <source>
        <dbReference type="EMBL" id="OPX18331.1"/>
    </source>
</evidence>
<dbReference type="Proteomes" id="UP000191663">
    <property type="component" value="Unassembled WGS sequence"/>
</dbReference>
<evidence type="ECO:0008006" key="3">
    <source>
        <dbReference type="Google" id="ProtNLM"/>
    </source>
</evidence>
<proteinExistence type="predicted"/>
<protein>
    <recommendedName>
        <fullName evidence="3">Outer membrane lipoprotein BamD-like domain-containing protein</fullName>
    </recommendedName>
</protein>
<organism evidence="1 2">
    <name type="scientific">candidate division WOR-3 bacterium 4484_100</name>
    <dbReference type="NCBI Taxonomy" id="1936077"/>
    <lineage>
        <taxon>Bacteria</taxon>
        <taxon>Bacteria division WOR-3</taxon>
    </lineage>
</organism>
<dbReference type="EMBL" id="MUKB01000023">
    <property type="protein sequence ID" value="OPX18331.1"/>
    <property type="molecule type" value="Genomic_DNA"/>
</dbReference>
<dbReference type="AlphaFoldDB" id="A0A1V4QH43"/>
<sequence>MWQNFIKKYPDAEEYILALMELGYLNRVLFEITENDAYRSSAVQIFNKVMRLFPDSIYEVQARINLYEIEHNKYIYKY</sequence>
<reference evidence="2" key="1">
    <citation type="submission" date="2017-01" db="EMBL/GenBank/DDBJ databases">
        <title>Novel pathways for hydrocarbon cycling and metabolic interdependencies in hydrothermal sediment communities.</title>
        <authorList>
            <person name="Dombrowski N."/>
            <person name="Seitz K."/>
            <person name="Teske A."/>
            <person name="Baker B."/>
        </authorList>
    </citation>
    <scope>NUCLEOTIDE SEQUENCE [LARGE SCALE GENOMIC DNA]</scope>
</reference>
<dbReference type="InterPro" id="IPR011990">
    <property type="entry name" value="TPR-like_helical_dom_sf"/>
</dbReference>
<accession>A0A1V4QH43</accession>
<name>A0A1V4QH43_UNCW3</name>
<comment type="caution">
    <text evidence="1">The sequence shown here is derived from an EMBL/GenBank/DDBJ whole genome shotgun (WGS) entry which is preliminary data.</text>
</comment>
<gene>
    <name evidence="1" type="ORF">BXT86_01790</name>
</gene>